<feature type="domain" description="TRAM" evidence="6">
    <location>
        <begin position="1"/>
        <end position="61"/>
    </location>
</feature>
<dbReference type="PANTHER" id="PTHR11061:SF30">
    <property type="entry name" value="TRNA (URACIL(54)-C(5))-METHYLTRANSFERASE"/>
    <property type="match status" value="1"/>
</dbReference>
<dbReference type="AlphaFoldDB" id="A0A0G1BG66"/>
<evidence type="ECO:0000259" key="6">
    <source>
        <dbReference type="PROSITE" id="PS50926"/>
    </source>
</evidence>
<comment type="caution">
    <text evidence="7">The sequence shown here is derived from an EMBL/GenBank/DDBJ whole genome shotgun (WGS) entry which is preliminary data.</text>
</comment>
<feature type="binding site" evidence="4">
    <location>
        <position position="318"/>
    </location>
    <ligand>
        <name>S-adenosyl-L-methionine</name>
        <dbReference type="ChEBI" id="CHEBI:59789"/>
    </ligand>
</feature>
<feature type="binding site" evidence="4">
    <location>
        <position position="270"/>
    </location>
    <ligand>
        <name>S-adenosyl-L-methionine</name>
        <dbReference type="ChEBI" id="CHEBI:59789"/>
    </ligand>
</feature>
<dbReference type="PROSITE" id="PS50926">
    <property type="entry name" value="TRAM"/>
    <property type="match status" value="1"/>
</dbReference>
<accession>A0A0G1BG66</accession>
<feature type="active site" evidence="5">
    <location>
        <position position="389"/>
    </location>
</feature>
<keyword evidence="2 4" id="KW-0808">Transferase</keyword>
<keyword evidence="3 4" id="KW-0949">S-adenosyl-L-methionine</keyword>
<keyword evidence="1 4" id="KW-0489">Methyltransferase</keyword>
<evidence type="ECO:0000313" key="8">
    <source>
        <dbReference type="Proteomes" id="UP000033867"/>
    </source>
</evidence>
<dbReference type="GO" id="GO:0070041">
    <property type="term" value="F:rRNA (uridine-C5-)-methyltransferase activity"/>
    <property type="evidence" value="ECO:0007669"/>
    <property type="project" value="TreeGrafter"/>
</dbReference>
<sequence>MYTVRIEKLVFGGQGLARLGDVDNPRFNGKTVFVWNALPGELVDINIVKNKKTYLDAIAVTILEPSPERIVPKEQHFLSTSPWQILSFDREQYWKKAIAAETYSKIGDLILNDTSLDIATDGIPYGYRNKMEFSFAEKDGVISLGFFERGGRERFAVERSSLAMPVINDVAAHILAWVRDMKIPLRSLKTLIVRANTNGETIAALFIKDKMLFDSYPSLFEKQLGFQLYYSTHKSPAAVPTELLYTKGTDTLTQEILGTKLEYGIFSFFQINPPVFEMALKDIAAFLDPKKPLLDFYAGVGAISLPLAMNREHTVLVESNTEAAAFAEKNIHSNDIKQATVHALPAERMTEIITGKEQLILDPPRAGLHPDVVKKLLAAAPEKIVYLSCDLATQARDMKMLSEKYQPVFMKLYNFFPRTPHIEGLIVLEKMGQ</sequence>
<dbReference type="Proteomes" id="UP000033867">
    <property type="component" value="Unassembled WGS sequence"/>
</dbReference>
<feature type="binding site" evidence="4">
    <location>
        <position position="362"/>
    </location>
    <ligand>
        <name>S-adenosyl-L-methionine</name>
        <dbReference type="ChEBI" id="CHEBI:59789"/>
    </ligand>
</feature>
<feature type="active site" description="Nucleophile" evidence="4">
    <location>
        <position position="389"/>
    </location>
</feature>
<protein>
    <recommendedName>
        <fullName evidence="6">TRAM domain-containing protein</fullName>
    </recommendedName>
</protein>
<dbReference type="PROSITE" id="PS01230">
    <property type="entry name" value="TRMA_1"/>
    <property type="match status" value="1"/>
</dbReference>
<dbReference type="InterPro" id="IPR029063">
    <property type="entry name" value="SAM-dependent_MTases_sf"/>
</dbReference>
<evidence type="ECO:0000256" key="4">
    <source>
        <dbReference type="PROSITE-ProRule" id="PRU01024"/>
    </source>
</evidence>
<evidence type="ECO:0000256" key="3">
    <source>
        <dbReference type="ARBA" id="ARBA00022691"/>
    </source>
</evidence>
<dbReference type="Gene3D" id="2.40.50.1070">
    <property type="match status" value="1"/>
</dbReference>
<dbReference type="SUPFAM" id="SSF50249">
    <property type="entry name" value="Nucleic acid-binding proteins"/>
    <property type="match status" value="1"/>
</dbReference>
<evidence type="ECO:0000256" key="2">
    <source>
        <dbReference type="ARBA" id="ARBA00022679"/>
    </source>
</evidence>
<gene>
    <name evidence="7" type="ORF">UV42_C0012G0001</name>
</gene>
<evidence type="ECO:0000256" key="5">
    <source>
        <dbReference type="PROSITE-ProRule" id="PRU10015"/>
    </source>
</evidence>
<dbReference type="InterPro" id="IPR010280">
    <property type="entry name" value="U5_MeTrfase_fam"/>
</dbReference>
<evidence type="ECO:0000256" key="1">
    <source>
        <dbReference type="ARBA" id="ARBA00022603"/>
    </source>
</evidence>
<reference evidence="7 8" key="1">
    <citation type="journal article" date="2015" name="Nature">
        <title>rRNA introns, odd ribosomes, and small enigmatic genomes across a large radiation of phyla.</title>
        <authorList>
            <person name="Brown C.T."/>
            <person name="Hug L.A."/>
            <person name="Thomas B.C."/>
            <person name="Sharon I."/>
            <person name="Castelle C.J."/>
            <person name="Singh A."/>
            <person name="Wilkins M.J."/>
            <person name="Williams K.H."/>
            <person name="Banfield J.F."/>
        </authorList>
    </citation>
    <scope>NUCLEOTIDE SEQUENCE [LARGE SCALE GENOMIC DNA]</scope>
</reference>
<dbReference type="PROSITE" id="PS51687">
    <property type="entry name" value="SAM_MT_RNA_M5U"/>
    <property type="match status" value="1"/>
</dbReference>
<dbReference type="GO" id="GO:0070475">
    <property type="term" value="P:rRNA base methylation"/>
    <property type="evidence" value="ECO:0007669"/>
    <property type="project" value="TreeGrafter"/>
</dbReference>
<dbReference type="InterPro" id="IPR012340">
    <property type="entry name" value="NA-bd_OB-fold"/>
</dbReference>
<dbReference type="InterPro" id="IPR002792">
    <property type="entry name" value="TRAM_dom"/>
</dbReference>
<dbReference type="EMBL" id="LCEK01000012">
    <property type="protein sequence ID" value="KKS72174.1"/>
    <property type="molecule type" value="Genomic_DNA"/>
</dbReference>
<dbReference type="InterPro" id="IPR030390">
    <property type="entry name" value="MeTrfase_TrmA_AS"/>
</dbReference>
<dbReference type="PATRIC" id="fig|1619052.3.peg.281"/>
<dbReference type="SUPFAM" id="SSF53335">
    <property type="entry name" value="S-adenosyl-L-methionine-dependent methyltransferases"/>
    <property type="match status" value="1"/>
</dbReference>
<dbReference type="Pfam" id="PF05958">
    <property type="entry name" value="tRNA_U5-meth_tr"/>
    <property type="match status" value="1"/>
</dbReference>
<evidence type="ECO:0000313" key="7">
    <source>
        <dbReference type="EMBL" id="KKS72174.1"/>
    </source>
</evidence>
<dbReference type="PANTHER" id="PTHR11061">
    <property type="entry name" value="RNA M5U METHYLTRANSFERASE"/>
    <property type="match status" value="1"/>
</dbReference>
<dbReference type="Gene3D" id="2.40.50.140">
    <property type="entry name" value="Nucleic acid-binding proteins"/>
    <property type="match status" value="1"/>
</dbReference>
<organism evidence="7 8">
    <name type="scientific">Candidatus Magasanikbacteria bacterium GW2011_GWE2_42_7</name>
    <dbReference type="NCBI Taxonomy" id="1619052"/>
    <lineage>
        <taxon>Bacteria</taxon>
        <taxon>Candidatus Magasanikiibacteriota</taxon>
    </lineage>
</organism>
<dbReference type="Gene3D" id="3.40.50.150">
    <property type="entry name" value="Vaccinia Virus protein VP39"/>
    <property type="match status" value="1"/>
</dbReference>
<dbReference type="Pfam" id="PF01938">
    <property type="entry name" value="TRAM"/>
    <property type="match status" value="1"/>
</dbReference>
<comment type="similarity">
    <text evidence="4">Belongs to the class I-like SAM-binding methyltransferase superfamily. RNA M5U methyltransferase family.</text>
</comment>
<feature type="binding site" evidence="4">
    <location>
        <position position="297"/>
    </location>
    <ligand>
        <name>S-adenosyl-L-methionine</name>
        <dbReference type="ChEBI" id="CHEBI:59789"/>
    </ligand>
</feature>
<proteinExistence type="inferred from homology"/>
<name>A0A0G1BG66_9BACT</name>